<dbReference type="eggNOG" id="COG2369">
    <property type="taxonomic scope" value="Bacteria"/>
</dbReference>
<dbReference type="InterPro" id="IPR006528">
    <property type="entry name" value="Phage_head_morphogenesis_dom"/>
</dbReference>
<comment type="caution">
    <text evidence="3">The sequence shown here is derived from an EMBL/GenBank/DDBJ whole genome shotgun (WGS) entry which is preliminary data.</text>
</comment>
<dbReference type="InterPro" id="IPR041301">
    <property type="entry name" value="PBECR3"/>
</dbReference>
<evidence type="ECO:0000313" key="3">
    <source>
        <dbReference type="EMBL" id="KGQ36489.1"/>
    </source>
</evidence>
<evidence type="ECO:0000259" key="1">
    <source>
        <dbReference type="Pfam" id="PF04233"/>
    </source>
</evidence>
<reference evidence="3 4" key="1">
    <citation type="submission" date="2014-08" db="EMBL/GenBank/DDBJ databases">
        <title>Chaperone-usher fimbriae in a diverse selection of Gallibacterium genomes.</title>
        <authorList>
            <person name="Kudirkiene E."/>
            <person name="Bager R.J."/>
            <person name="Johnson T.J."/>
            <person name="Bojesen A.M."/>
        </authorList>
    </citation>
    <scope>NUCLEOTIDE SEQUENCE [LARGE SCALE GENOMIC DNA]</scope>
    <source>
        <strain evidence="3 4">CCM5974</strain>
    </source>
</reference>
<accession>A0A0A2YGK3</accession>
<evidence type="ECO:0000313" key="4">
    <source>
        <dbReference type="Proteomes" id="UP000030539"/>
    </source>
</evidence>
<protein>
    <submittedName>
        <fullName evidence="3">Head morphogenesis protein</fullName>
    </submittedName>
</protein>
<dbReference type="Pfam" id="PF04233">
    <property type="entry name" value="Phage_Mu_F"/>
    <property type="match status" value="1"/>
</dbReference>
<sequence length="431" mass="50038">MSDINFAFGLPPEKAIEFLKQKRLFLNGVDVDELQLSARGRAAKIANLTCLEMMQDIYQSLADAKAEGKAFGQWRKDLLGHLAKKGWLQTEKVGRKQDTYIADPKTGEVFGTPWRLNTIYRTNVQTAYSAQRYQQQRDNAIDRPYWQYSAIGDSRTRPSHANLNGRIYRYDDPFWHTFYPPNGFNCRCSVIALSQRQLDSEHLTVETAELESYVNEKTGYRTTGVKLGDQLFTADKGFDYHAGRSVYKPNLDNYPEALAYQFAKREMSGESFKLGYQQLEKEYRQLKTDLNFSGKLTNTQIQQISNHLRLEYKFSAGMLNVTDKARLGSKTATVWLSDATLIKQFNSREGQDFDVDIYAMLPDLIYEPDVILKSDSNEALSKIYFFKYIAEHWHMVVVKHLKNYNELFAESFRITNEKELKKFRKQYKTIK</sequence>
<dbReference type="RefSeq" id="WP_039174309.1">
    <property type="nucleotide sequence ID" value="NZ_JPXX01000029.1"/>
</dbReference>
<gene>
    <name evidence="3" type="ORF">JP36_10195</name>
</gene>
<dbReference type="STRING" id="155515.JP36_10195"/>
<name>A0A0A2YGK3_9PAST</name>
<dbReference type="EMBL" id="JPXX01000029">
    <property type="protein sequence ID" value="KGQ36489.1"/>
    <property type="molecule type" value="Genomic_DNA"/>
</dbReference>
<feature type="domain" description="Phage head morphogenesis" evidence="1">
    <location>
        <begin position="81"/>
        <end position="191"/>
    </location>
</feature>
<dbReference type="Pfam" id="PF18812">
    <property type="entry name" value="PBECR3"/>
    <property type="match status" value="1"/>
</dbReference>
<dbReference type="Proteomes" id="UP000030539">
    <property type="component" value="Unassembled WGS sequence"/>
</dbReference>
<organism evidence="3 4">
    <name type="scientific">Gallibacterium genomosp. 1</name>
    <dbReference type="NCBI Taxonomy" id="155515"/>
    <lineage>
        <taxon>Bacteria</taxon>
        <taxon>Pseudomonadati</taxon>
        <taxon>Pseudomonadota</taxon>
        <taxon>Gammaproteobacteria</taxon>
        <taxon>Pasteurellales</taxon>
        <taxon>Pasteurellaceae</taxon>
        <taxon>Gallibacterium</taxon>
    </lineage>
</organism>
<evidence type="ECO:0000259" key="2">
    <source>
        <dbReference type="Pfam" id="PF18812"/>
    </source>
</evidence>
<dbReference type="AlphaFoldDB" id="A0A0A2YGK3"/>
<dbReference type="NCBIfam" id="TIGR01641">
    <property type="entry name" value="phageSPP1_gp7"/>
    <property type="match status" value="1"/>
</dbReference>
<feature type="domain" description="Phage-Barnase-EndoU-ColicinE5/D-RelE like nuclease 3" evidence="2">
    <location>
        <begin position="317"/>
        <end position="421"/>
    </location>
</feature>
<proteinExistence type="predicted"/>